<feature type="domain" description="PAS" evidence="2">
    <location>
        <begin position="49"/>
        <end position="99"/>
    </location>
</feature>
<dbReference type="InterPro" id="IPR035965">
    <property type="entry name" value="PAS-like_dom_sf"/>
</dbReference>
<dbReference type="Proteomes" id="UP000559626">
    <property type="component" value="Unassembled WGS sequence"/>
</dbReference>
<dbReference type="InterPro" id="IPR001610">
    <property type="entry name" value="PAC"/>
</dbReference>
<keyword evidence="4" id="KW-1185">Reference proteome</keyword>
<accession>A0A7Y0FQ31</accession>
<evidence type="ECO:0000313" key="3">
    <source>
        <dbReference type="EMBL" id="NML68009.1"/>
    </source>
</evidence>
<evidence type="ECO:0000259" key="2">
    <source>
        <dbReference type="PROSITE" id="PS50112"/>
    </source>
</evidence>
<dbReference type="RefSeq" id="WP_169533717.1">
    <property type="nucleotide sequence ID" value="NZ_JABBGH010000005.1"/>
</dbReference>
<proteinExistence type="predicted"/>
<organism evidence="3 4">
    <name type="scientific">Hymenobacter polaris</name>
    <dbReference type="NCBI Taxonomy" id="2682546"/>
    <lineage>
        <taxon>Bacteria</taxon>
        <taxon>Pseudomonadati</taxon>
        <taxon>Bacteroidota</taxon>
        <taxon>Cytophagia</taxon>
        <taxon>Cytophagales</taxon>
        <taxon>Hymenobacteraceae</taxon>
        <taxon>Hymenobacter</taxon>
    </lineage>
</organism>
<reference evidence="3 4" key="1">
    <citation type="submission" date="2020-04" db="EMBL/GenBank/DDBJ databases">
        <title>Hymenobacter polaris sp. nov., isolated from Arctic soil.</title>
        <authorList>
            <person name="Dahal R.H."/>
        </authorList>
    </citation>
    <scope>NUCLEOTIDE SEQUENCE [LARGE SCALE GENOMIC DNA]</scope>
    <source>
        <strain evidence="3 4">RP-2-7</strain>
    </source>
</reference>
<dbReference type="InterPro" id="IPR000014">
    <property type="entry name" value="PAS"/>
</dbReference>
<dbReference type="PROSITE" id="PS50112">
    <property type="entry name" value="PAS"/>
    <property type="match status" value="1"/>
</dbReference>
<comment type="caution">
    <text evidence="3">The sequence shown here is derived from an EMBL/GenBank/DDBJ whole genome shotgun (WGS) entry which is preliminary data.</text>
</comment>
<dbReference type="AlphaFoldDB" id="A0A7Y0FQ31"/>
<dbReference type="SMART" id="SM00086">
    <property type="entry name" value="PAC"/>
    <property type="match status" value="1"/>
</dbReference>
<feature type="region of interest" description="Disordered" evidence="1">
    <location>
        <begin position="201"/>
        <end position="221"/>
    </location>
</feature>
<dbReference type="Pfam" id="PF08447">
    <property type="entry name" value="PAS_3"/>
    <property type="match status" value="1"/>
</dbReference>
<dbReference type="Gene3D" id="3.30.450.20">
    <property type="entry name" value="PAS domain"/>
    <property type="match status" value="1"/>
</dbReference>
<dbReference type="EMBL" id="JABBGH010000005">
    <property type="protein sequence ID" value="NML68009.1"/>
    <property type="molecule type" value="Genomic_DNA"/>
</dbReference>
<name>A0A7Y0FQ31_9BACT</name>
<protein>
    <submittedName>
        <fullName evidence="3">PAS domain-containing protein</fullName>
    </submittedName>
</protein>
<gene>
    <name evidence="3" type="ORF">HHL22_22655</name>
</gene>
<evidence type="ECO:0000313" key="4">
    <source>
        <dbReference type="Proteomes" id="UP000559626"/>
    </source>
</evidence>
<evidence type="ECO:0000256" key="1">
    <source>
        <dbReference type="SAM" id="MobiDB-lite"/>
    </source>
</evidence>
<dbReference type="InterPro" id="IPR013655">
    <property type="entry name" value="PAS_fold_3"/>
</dbReference>
<sequence>MHAAQSFSYATSQVWQPAVYAHPDAPAALAAGSHWGQQLARLLLGMQGVYIYDHRARMMCYVSEGVAKLTGVPVAEFTGERNFALIHPDDLPIVQEATRLFNQFIYAYRRSIGPDIVASIDYRLCRPDGSCRRVLRHNSVLEQEPETGNPVLVAAILTDITAHKHTTDVRFHLNHPDFTDFVARQPRLRAQPILNCARAASDAASDAGPDQPPDCPAAFRE</sequence>
<dbReference type="CDD" id="cd00130">
    <property type="entry name" value="PAS"/>
    <property type="match status" value="1"/>
</dbReference>
<dbReference type="SUPFAM" id="SSF55785">
    <property type="entry name" value="PYP-like sensor domain (PAS domain)"/>
    <property type="match status" value="1"/>
</dbReference>